<evidence type="ECO:0000256" key="1">
    <source>
        <dbReference type="ARBA" id="ARBA00022490"/>
    </source>
</evidence>
<dbReference type="GO" id="GO:0016052">
    <property type="term" value="P:carbohydrate catabolic process"/>
    <property type="evidence" value="ECO:0007669"/>
    <property type="project" value="TreeGrafter"/>
</dbReference>
<dbReference type="GO" id="GO:0004139">
    <property type="term" value="F:deoxyribose-phosphate aldolase activity"/>
    <property type="evidence" value="ECO:0007669"/>
    <property type="project" value="InterPro"/>
</dbReference>
<organism evidence="3 4">
    <name type="scientific">Candidatus Harrisonbacteria bacterium RIFCSPLOWO2_01_FULL_44_18</name>
    <dbReference type="NCBI Taxonomy" id="1798407"/>
    <lineage>
        <taxon>Bacteria</taxon>
        <taxon>Candidatus Harrisoniibacteriota</taxon>
    </lineage>
</organism>
<proteinExistence type="predicted"/>
<evidence type="ECO:0000313" key="3">
    <source>
        <dbReference type="EMBL" id="OGY65326.1"/>
    </source>
</evidence>
<sequence length="257" mass="28698">MKNIKNKMQKIEIKDPASRFDLSYVFANDYPVFSKTKTALQEMAEVACEIVPGVHCRTAIVHPGEIKELVSLLKGSLVRSEVVIDFPDGSGGAITKEAQARFAASAGAIGADLVINLHKVKARDKKGLMEEFLAVTRNIKETKVIGQVPYLWQYDKNSVPWLLEILAEAGVYCLKDWTTRVDNFLLPENETLDYSDDTRFRYLEYIANYIDKHSLPIILKVAGRVSPLNVRSFVNAGATLIGLSYRKAAALRHALLK</sequence>
<dbReference type="GO" id="GO:0009264">
    <property type="term" value="P:deoxyribonucleotide catabolic process"/>
    <property type="evidence" value="ECO:0007669"/>
    <property type="project" value="InterPro"/>
</dbReference>
<reference evidence="3 4" key="1">
    <citation type="journal article" date="2016" name="Nat. Commun.">
        <title>Thousands of microbial genomes shed light on interconnected biogeochemical processes in an aquifer system.</title>
        <authorList>
            <person name="Anantharaman K."/>
            <person name="Brown C.T."/>
            <person name="Hug L.A."/>
            <person name="Sharon I."/>
            <person name="Castelle C.J."/>
            <person name="Probst A.J."/>
            <person name="Thomas B.C."/>
            <person name="Singh A."/>
            <person name="Wilkins M.J."/>
            <person name="Karaoz U."/>
            <person name="Brodie E.L."/>
            <person name="Williams K.H."/>
            <person name="Hubbard S.S."/>
            <person name="Banfield J.F."/>
        </authorList>
    </citation>
    <scope>NUCLEOTIDE SEQUENCE [LARGE SCALE GENOMIC DNA]</scope>
</reference>
<dbReference type="Gene3D" id="3.20.20.70">
    <property type="entry name" value="Aldolase class I"/>
    <property type="match status" value="1"/>
</dbReference>
<dbReference type="Proteomes" id="UP000177942">
    <property type="component" value="Unassembled WGS sequence"/>
</dbReference>
<dbReference type="PANTHER" id="PTHR10889:SF1">
    <property type="entry name" value="DEOXYRIBOSE-PHOSPHATE ALDOLASE"/>
    <property type="match status" value="1"/>
</dbReference>
<dbReference type="SUPFAM" id="SSF51569">
    <property type="entry name" value="Aldolase"/>
    <property type="match status" value="1"/>
</dbReference>
<dbReference type="STRING" id="1798407.A3A16_02670"/>
<evidence type="ECO:0008006" key="5">
    <source>
        <dbReference type="Google" id="ProtNLM"/>
    </source>
</evidence>
<comment type="caution">
    <text evidence="3">The sequence shown here is derived from an EMBL/GenBank/DDBJ whole genome shotgun (WGS) entry which is preliminary data.</text>
</comment>
<dbReference type="InterPro" id="IPR011343">
    <property type="entry name" value="DeoC"/>
</dbReference>
<gene>
    <name evidence="3" type="ORF">A3A16_02670</name>
</gene>
<dbReference type="EMBL" id="MHJJ01000011">
    <property type="protein sequence ID" value="OGY65326.1"/>
    <property type="molecule type" value="Genomic_DNA"/>
</dbReference>
<dbReference type="AlphaFoldDB" id="A0A1G1ZMH5"/>
<dbReference type="InterPro" id="IPR013785">
    <property type="entry name" value="Aldolase_TIM"/>
</dbReference>
<dbReference type="GO" id="GO:0005737">
    <property type="term" value="C:cytoplasm"/>
    <property type="evidence" value="ECO:0007669"/>
    <property type="project" value="InterPro"/>
</dbReference>
<dbReference type="SMART" id="SM01133">
    <property type="entry name" value="DeoC"/>
    <property type="match status" value="1"/>
</dbReference>
<dbReference type="InterPro" id="IPR002915">
    <property type="entry name" value="DeoC/FbaB/LacD_aldolase"/>
</dbReference>
<evidence type="ECO:0000256" key="2">
    <source>
        <dbReference type="ARBA" id="ARBA00023270"/>
    </source>
</evidence>
<dbReference type="PANTHER" id="PTHR10889">
    <property type="entry name" value="DEOXYRIBOSE-PHOSPHATE ALDOLASE"/>
    <property type="match status" value="1"/>
</dbReference>
<accession>A0A1G1ZMH5</accession>
<keyword evidence="2" id="KW-0704">Schiff base</keyword>
<name>A0A1G1ZMH5_9BACT</name>
<evidence type="ECO:0000313" key="4">
    <source>
        <dbReference type="Proteomes" id="UP000177942"/>
    </source>
</evidence>
<dbReference type="CDD" id="cd00945">
    <property type="entry name" value="Aldolase_Class_I"/>
    <property type="match status" value="1"/>
</dbReference>
<keyword evidence="1" id="KW-0963">Cytoplasm</keyword>
<protein>
    <recommendedName>
        <fullName evidence="5">Deoxyribose-phosphate aldolase</fullName>
    </recommendedName>
</protein>